<feature type="transmembrane region" description="Helical" evidence="1">
    <location>
        <begin position="37"/>
        <end position="57"/>
    </location>
</feature>
<feature type="transmembrane region" description="Helical" evidence="1">
    <location>
        <begin position="69"/>
        <end position="87"/>
    </location>
</feature>
<evidence type="ECO:0000259" key="2">
    <source>
        <dbReference type="Pfam" id="PF00892"/>
    </source>
</evidence>
<dbReference type="SUPFAM" id="SSF103481">
    <property type="entry name" value="Multidrug resistance efflux transporter EmrE"/>
    <property type="match status" value="2"/>
</dbReference>
<gene>
    <name evidence="3" type="ORF">BIP78_1114</name>
</gene>
<dbReference type="Proteomes" id="UP000287233">
    <property type="component" value="Chromosome"/>
</dbReference>
<evidence type="ECO:0000313" key="3">
    <source>
        <dbReference type="EMBL" id="QAA76880.1"/>
    </source>
</evidence>
<name>A0A410FVF0_BIPS1</name>
<feature type="transmembrane region" description="Helical" evidence="1">
    <location>
        <begin position="212"/>
        <end position="234"/>
    </location>
</feature>
<feature type="transmembrane region" description="Helical" evidence="1">
    <location>
        <begin position="99"/>
        <end position="117"/>
    </location>
</feature>
<feature type="transmembrane region" description="Helical" evidence="1">
    <location>
        <begin position="181"/>
        <end position="206"/>
    </location>
</feature>
<keyword evidence="1" id="KW-0812">Transmembrane</keyword>
<feature type="domain" description="EamA" evidence="2">
    <location>
        <begin position="15"/>
        <end position="139"/>
    </location>
</feature>
<protein>
    <submittedName>
        <fullName evidence="3">Permease of the drug/metabolite transporter (DMT) superfamily</fullName>
    </submittedName>
</protein>
<dbReference type="GO" id="GO:0016020">
    <property type="term" value="C:membrane"/>
    <property type="evidence" value="ECO:0007669"/>
    <property type="project" value="InterPro"/>
</dbReference>
<dbReference type="PANTHER" id="PTHR22911">
    <property type="entry name" value="ACYL-MALONYL CONDENSING ENZYME-RELATED"/>
    <property type="match status" value="1"/>
</dbReference>
<evidence type="ECO:0000313" key="4">
    <source>
        <dbReference type="Proteomes" id="UP000287233"/>
    </source>
</evidence>
<keyword evidence="1" id="KW-0472">Membrane</keyword>
<dbReference type="PANTHER" id="PTHR22911:SF76">
    <property type="entry name" value="EAMA DOMAIN-CONTAINING PROTEIN"/>
    <property type="match status" value="1"/>
</dbReference>
<dbReference type="KEGG" id="bih:BIP78_1114"/>
<organism evidence="3 4">
    <name type="scientific">Bipolaricaulis sibiricus</name>
    <dbReference type="NCBI Taxonomy" id="2501609"/>
    <lineage>
        <taxon>Bacteria</taxon>
        <taxon>Candidatus Bipolaricaulota</taxon>
        <taxon>Candidatus Bipolaricaulia</taxon>
        <taxon>Candidatus Bipolaricaulales</taxon>
        <taxon>Candidatus Bipolaricaulaceae</taxon>
        <taxon>Candidatus Bipolaricaulis</taxon>
    </lineage>
</organism>
<feature type="transmembrane region" description="Helical" evidence="1">
    <location>
        <begin position="148"/>
        <end position="169"/>
    </location>
</feature>
<dbReference type="Pfam" id="PF00892">
    <property type="entry name" value="EamA"/>
    <property type="match status" value="2"/>
</dbReference>
<accession>A0A410FVF0</accession>
<dbReference type="AlphaFoldDB" id="A0A410FVF0"/>
<proteinExistence type="predicted"/>
<reference evidence="4" key="1">
    <citation type="submission" date="2018-12" db="EMBL/GenBank/DDBJ databases">
        <title>Complete genome sequence of an uncultured bacterium of the candidate phylum Bipolaricaulota.</title>
        <authorList>
            <person name="Kadnikov V.V."/>
            <person name="Mardanov A.V."/>
            <person name="Beletsky A.V."/>
            <person name="Frank Y.A."/>
            <person name="Karnachuk O.V."/>
            <person name="Ravin N.V."/>
        </authorList>
    </citation>
    <scope>NUCLEOTIDE SEQUENCE [LARGE SCALE GENOMIC DNA]</scope>
</reference>
<feature type="transmembrane region" description="Helical" evidence="1">
    <location>
        <begin position="124"/>
        <end position="142"/>
    </location>
</feature>
<dbReference type="InterPro" id="IPR037185">
    <property type="entry name" value="EmrE-like"/>
</dbReference>
<feature type="transmembrane region" description="Helical" evidence="1">
    <location>
        <begin position="267"/>
        <end position="284"/>
    </location>
</feature>
<keyword evidence="1" id="KW-1133">Transmembrane helix</keyword>
<dbReference type="InterPro" id="IPR000620">
    <property type="entry name" value="EamA_dom"/>
</dbReference>
<feature type="transmembrane region" description="Helical" evidence="1">
    <location>
        <begin position="241"/>
        <end position="261"/>
    </location>
</feature>
<sequence length="295" mass="30316">MHLSPLSPPFVRGGLVLALGVVSLSWAAILIRLTAAPAVTVAAWRMALSAAVVLTLLGARRTRLPPRGMGFAVVAGAFLALHFVLWIESLRHTTVASSVALVTTNPIFVGLLSAVVLAERPSRVLWQGIGLSVMGGLLIGWGDFAVGGTALLGDVLALLGAVAASAYLLIGRRARSEGSFLPYVGVAYGTAAVLLLAGAAATGQFVPAGGEWLWIALMALGPQLLGHTSVNWALRRFSASAVAVAILGEPVGATLWAYAVFGEVPGPTQGIGIALVLLGIVRALRGPRPYATIDP</sequence>
<evidence type="ECO:0000256" key="1">
    <source>
        <dbReference type="SAM" id="Phobius"/>
    </source>
</evidence>
<feature type="domain" description="EamA" evidence="2">
    <location>
        <begin position="152"/>
        <end position="281"/>
    </location>
</feature>
<dbReference type="EMBL" id="CP034928">
    <property type="protein sequence ID" value="QAA76880.1"/>
    <property type="molecule type" value="Genomic_DNA"/>
</dbReference>